<organism evidence="1 2">
    <name type="scientific">Fusobacterium nucleatum subsp. polymorphum</name>
    <name type="common">Fusobacterium polymorphum</name>
    <dbReference type="NCBI Taxonomy" id="76857"/>
    <lineage>
        <taxon>Bacteria</taxon>
        <taxon>Fusobacteriati</taxon>
        <taxon>Fusobacteriota</taxon>
        <taxon>Fusobacteriia</taxon>
        <taxon>Fusobacteriales</taxon>
        <taxon>Fusobacteriaceae</taxon>
        <taxon>Fusobacterium</taxon>
    </lineage>
</organism>
<evidence type="ECO:0000313" key="2">
    <source>
        <dbReference type="Proteomes" id="UP000222862"/>
    </source>
</evidence>
<comment type="caution">
    <text evidence="1">The sequence shown here is derived from an EMBL/GenBank/DDBJ whole genome shotgun (WGS) entry which is preliminary data.</text>
</comment>
<reference evidence="1 2" key="1">
    <citation type="submission" date="2017-06" db="EMBL/GenBank/DDBJ databases">
        <title>Genome sequencing of Fusobacterium nucleatum subsp. polymorphum KCOM 1232 (=ChDC F37).</title>
        <authorList>
            <person name="Kook J.-K."/>
            <person name="Park S.-N."/>
            <person name="Lim Y.K."/>
            <person name="Roh H."/>
        </authorList>
    </citation>
    <scope>NUCLEOTIDE SEQUENCE [LARGE SCALE GENOMIC DNA]</scope>
    <source>
        <strain evidence="2">KCOM 1232 ( ChDC F37)</strain>
    </source>
</reference>
<dbReference type="EMBL" id="NJGI01000001">
    <property type="protein sequence ID" value="PGH22327.1"/>
    <property type="molecule type" value="Genomic_DNA"/>
</dbReference>
<sequence length="912" mass="109887">MNKIKNILKCINIFSFGNKTYQNINSEDSKMLLNFSLNNCGELWNDLKFKKAIDSLKHLKSKMEERKSKLDILLYEARLHYSIEDNEEGDKILLYIEKEFDEELKNSVSYFELKFFQEPKNSTIKEILKNEFGKDEKELYIEELYFTKQYNKFIKEYEKNNIQINEEIRYLLLKLMMPEINDEFERFLVKIKEVLKEESTFFKLYIMSKIINFFFCNFQLYLKEFLVEFLEEYIEIFEKSVDIENLIESQNKKTCIYNMINMYVSSSLLIFKDLNQKKEILIKYKSFLDSSNRLNILLLENGGYQSYIKNVLRTADTKNLDIEIFLNSLFLNKKYKQVLQLIKKEKIEETPQIKSLQIFCKIFKNLDLNKEEDSFLEHKKEEMGLEFLFYYFISLKNNKILISEFKKNIMKILTTKINDFVILILLRLIYYIDNYWIIDFFIKEQDKYRHFIPEIIDILSEDNKILGIKFEEFINRINMNNLNINFSNIGKAYIEYKNPKRALHFFLKQWKINKNTEVALSIFNLCLLFEEFNEEVYEYLKNDKLDLEKEFLLNIFLYFKDQKEAIKNINKFFLFKPLKELEKIKILIGKFYVKYLLKSNKNIFENIFENTLYIVDNKTYIPDIYLKNISLENHYLKMDLDKFNIFEREKIHSKENLLIHLVLKFINELGGLDKMIKDLPGVKSLSINTSADKKDFGLSFIDLLEEATGEKELKKLRKEYLEINNYQGKVILMDSLYFNFQQLNIFLEEYITRFNKNYINSHIQEIGSKKIISPDSIVFLYKLNLLEFIKYLNNIYFQKSTYNFFKESINEPEVLDIIKILDDLKNTKMIDDENVNTLIKNKETPIFFNRLISLSYKNEYDYISEDRNLKKVSNIVNSYSSLFLIISNYDYIKRNYNLEKLNNLLAKIIVVK</sequence>
<protein>
    <submittedName>
        <fullName evidence="1">Uncharacterized protein</fullName>
    </submittedName>
</protein>
<dbReference type="AlphaFoldDB" id="A0A2B7YNW1"/>
<dbReference type="RefSeq" id="WP_098702411.1">
    <property type="nucleotide sequence ID" value="NZ_NJGI01000001.1"/>
</dbReference>
<accession>A0A2B7YNW1</accession>
<dbReference type="Proteomes" id="UP000222862">
    <property type="component" value="Unassembled WGS sequence"/>
</dbReference>
<evidence type="ECO:0000313" key="1">
    <source>
        <dbReference type="EMBL" id="PGH22327.1"/>
    </source>
</evidence>
<proteinExistence type="predicted"/>
<gene>
    <name evidence="1" type="ORF">RN96_04050</name>
</gene>
<name>A0A2B7YNW1_FUSNP</name>